<organism evidence="4 5">
    <name type="scientific">Micromonospora gifhornensis</name>
    <dbReference type="NCBI Taxonomy" id="84594"/>
    <lineage>
        <taxon>Bacteria</taxon>
        <taxon>Bacillati</taxon>
        <taxon>Actinomycetota</taxon>
        <taxon>Actinomycetes</taxon>
        <taxon>Micromonosporales</taxon>
        <taxon>Micromonosporaceae</taxon>
        <taxon>Micromonospora</taxon>
    </lineage>
</organism>
<evidence type="ECO:0000313" key="5">
    <source>
        <dbReference type="Proteomes" id="UP000647860"/>
    </source>
</evidence>
<keyword evidence="5" id="KW-1185">Reference proteome</keyword>
<keyword evidence="1" id="KW-0808">Transferase</keyword>
<accession>A0ABQ4I7D5</accession>
<reference evidence="4 5" key="1">
    <citation type="submission" date="2021-01" db="EMBL/GenBank/DDBJ databases">
        <title>Whole genome shotgun sequence of Verrucosispora gifhornensis NBRC 16317.</title>
        <authorList>
            <person name="Komaki H."/>
            <person name="Tamura T."/>
        </authorList>
    </citation>
    <scope>NUCLEOTIDE SEQUENCE [LARGE SCALE GENOMIC DNA]</scope>
    <source>
        <strain evidence="4 5">NBRC 16317</strain>
    </source>
</reference>
<name>A0ABQ4I7D5_9ACTN</name>
<evidence type="ECO:0000259" key="3">
    <source>
        <dbReference type="Pfam" id="PF13649"/>
    </source>
</evidence>
<feature type="compositionally biased region" description="Basic and acidic residues" evidence="2">
    <location>
        <begin position="209"/>
        <end position="234"/>
    </location>
</feature>
<dbReference type="Pfam" id="PF13649">
    <property type="entry name" value="Methyltransf_25"/>
    <property type="match status" value="1"/>
</dbReference>
<proteinExistence type="predicted"/>
<evidence type="ECO:0000256" key="2">
    <source>
        <dbReference type="SAM" id="MobiDB-lite"/>
    </source>
</evidence>
<dbReference type="CDD" id="cd02440">
    <property type="entry name" value="AdoMet_MTases"/>
    <property type="match status" value="1"/>
</dbReference>
<protein>
    <recommendedName>
        <fullName evidence="3">Methyltransferase domain-containing protein</fullName>
    </recommendedName>
</protein>
<sequence length="285" mass="30987">MHRQATDKQRKKVRQSGCCERHDVGMFLLNWQENLAVRAAAATIVGPDDRSGGLAVAHDFDKAYWEQHWRQGDGGRPGSMSSKPPNPYLVREIGTLSPGTALDAGCGAGAEAIWLASQGWQVTAADISSEALARAAERAAASGVSERLTWIEADLSRWAPQTRFDLVTTHYAHPAMPQLEFYDRLAEWVAPSGTLLIVGHLHPSTAPDQGHDHEQGHGHDRGHEHGHQVGERPPAEASATAAAITARLDETAWEILTAEEGQRTLTGPRGEITLHDVVVRAVRRP</sequence>
<feature type="domain" description="Methyltransferase" evidence="3">
    <location>
        <begin position="102"/>
        <end position="193"/>
    </location>
</feature>
<dbReference type="EMBL" id="BOPA01000005">
    <property type="protein sequence ID" value="GIJ13813.1"/>
    <property type="molecule type" value="Genomic_DNA"/>
</dbReference>
<dbReference type="InterPro" id="IPR041698">
    <property type="entry name" value="Methyltransf_25"/>
</dbReference>
<dbReference type="Gene3D" id="3.40.50.150">
    <property type="entry name" value="Vaccinia Virus protein VP39"/>
    <property type="match status" value="1"/>
</dbReference>
<comment type="caution">
    <text evidence="4">The sequence shown here is derived from an EMBL/GenBank/DDBJ whole genome shotgun (WGS) entry which is preliminary data.</text>
</comment>
<dbReference type="InterPro" id="IPR029063">
    <property type="entry name" value="SAM-dependent_MTases_sf"/>
</dbReference>
<dbReference type="Proteomes" id="UP000647860">
    <property type="component" value="Unassembled WGS sequence"/>
</dbReference>
<evidence type="ECO:0000313" key="4">
    <source>
        <dbReference type="EMBL" id="GIJ13813.1"/>
    </source>
</evidence>
<feature type="region of interest" description="Disordered" evidence="2">
    <location>
        <begin position="200"/>
        <end position="241"/>
    </location>
</feature>
<dbReference type="PANTHER" id="PTHR43861">
    <property type="entry name" value="TRANS-ACONITATE 2-METHYLTRANSFERASE-RELATED"/>
    <property type="match status" value="1"/>
</dbReference>
<gene>
    <name evidence="4" type="ORF">Vgi01_04970</name>
</gene>
<evidence type="ECO:0000256" key="1">
    <source>
        <dbReference type="ARBA" id="ARBA00022679"/>
    </source>
</evidence>
<dbReference type="SUPFAM" id="SSF53335">
    <property type="entry name" value="S-adenosyl-L-methionine-dependent methyltransferases"/>
    <property type="match status" value="1"/>
</dbReference>